<protein>
    <submittedName>
        <fullName evidence="1">Uncharacterized protein</fullName>
    </submittedName>
</protein>
<sequence length="274" mass="30347">MMRRQWDFSGGGGGGGGGGFGGSPPFAIKGTSRLLERVGFEVVPLSSPAKKYRRDDVKMLMTLSVSPPRPLSLHNKQLLSLRPETRLLHFTQHSNSFLFNPLLRASSNREKTMMKNKRRGFGAVCYSAPLSPPNLQWISTVSTAVLMLAKGTAIHKSFLVPLFALLAPPSIISWIKGEYGIWTAFLALIVRLFFFIPGELELPFVALLLVIVAPYQLMNLRGTQEGVILSLVIAGYLAFQHFWGIGSLRRAFDQEASFHLSVYYCIRGEDTVGE</sequence>
<proteinExistence type="predicted"/>
<evidence type="ECO:0000313" key="2">
    <source>
        <dbReference type="Proteomes" id="UP000828048"/>
    </source>
</evidence>
<evidence type="ECO:0000313" key="1">
    <source>
        <dbReference type="EMBL" id="KAH7850553.1"/>
    </source>
</evidence>
<organism evidence="1 2">
    <name type="scientific">Vaccinium darrowii</name>
    <dbReference type="NCBI Taxonomy" id="229202"/>
    <lineage>
        <taxon>Eukaryota</taxon>
        <taxon>Viridiplantae</taxon>
        <taxon>Streptophyta</taxon>
        <taxon>Embryophyta</taxon>
        <taxon>Tracheophyta</taxon>
        <taxon>Spermatophyta</taxon>
        <taxon>Magnoliopsida</taxon>
        <taxon>eudicotyledons</taxon>
        <taxon>Gunneridae</taxon>
        <taxon>Pentapetalae</taxon>
        <taxon>asterids</taxon>
        <taxon>Ericales</taxon>
        <taxon>Ericaceae</taxon>
        <taxon>Vaccinioideae</taxon>
        <taxon>Vaccinieae</taxon>
        <taxon>Vaccinium</taxon>
    </lineage>
</organism>
<gene>
    <name evidence="1" type="ORF">Vadar_034760</name>
</gene>
<dbReference type="Proteomes" id="UP000828048">
    <property type="component" value="Chromosome 7"/>
</dbReference>
<name>A0ACB7YBW7_9ERIC</name>
<comment type="caution">
    <text evidence="1">The sequence shown here is derived from an EMBL/GenBank/DDBJ whole genome shotgun (WGS) entry which is preliminary data.</text>
</comment>
<dbReference type="EMBL" id="CM037157">
    <property type="protein sequence ID" value="KAH7850553.1"/>
    <property type="molecule type" value="Genomic_DNA"/>
</dbReference>
<reference evidence="1 2" key="1">
    <citation type="journal article" date="2021" name="Hortic Res">
        <title>High-quality reference genome and annotation aids understanding of berry development for evergreen blueberry (Vaccinium darrowii).</title>
        <authorList>
            <person name="Yu J."/>
            <person name="Hulse-Kemp A.M."/>
            <person name="Babiker E."/>
            <person name="Staton M."/>
        </authorList>
    </citation>
    <scope>NUCLEOTIDE SEQUENCE [LARGE SCALE GENOMIC DNA]</scope>
    <source>
        <strain evidence="2">cv. NJ 8807/NJ 8810</strain>
        <tissue evidence="1">Young leaf</tissue>
    </source>
</reference>
<keyword evidence="2" id="KW-1185">Reference proteome</keyword>
<accession>A0ACB7YBW7</accession>